<dbReference type="PANTHER" id="PTHR11082">
    <property type="entry name" value="TRNA-DIHYDROURIDINE SYNTHASE"/>
    <property type="match status" value="1"/>
</dbReference>
<feature type="binding site" evidence="9">
    <location>
        <position position="139"/>
    </location>
    <ligand>
        <name>FMN</name>
        <dbReference type="ChEBI" id="CHEBI:58210"/>
    </ligand>
</feature>
<evidence type="ECO:0000256" key="10">
    <source>
        <dbReference type="PIRNR" id="PIRNR006621"/>
    </source>
</evidence>
<evidence type="ECO:0000313" key="12">
    <source>
        <dbReference type="EMBL" id="NMF88324.1"/>
    </source>
</evidence>
<reference evidence="12 13" key="1">
    <citation type="submission" date="2019-12" db="EMBL/GenBank/DDBJ databases">
        <title>Comparative genomics gives insights into the taxonomy of the Azoarcus-Aromatoleum group and reveals separate origins of nif in the plant-associated Azoarcus and non-plant-associated Aromatoleum sub-groups.</title>
        <authorList>
            <person name="Lafos M."/>
            <person name="Maluk M."/>
            <person name="Batista M."/>
            <person name="Junghare M."/>
            <person name="Carmona M."/>
            <person name="Faoro H."/>
            <person name="Cruz L.M."/>
            <person name="Battistoni F."/>
            <person name="De Souza E."/>
            <person name="Pedrosa F."/>
            <person name="Chen W.-M."/>
            <person name="Poole P.S."/>
            <person name="Dixon R.A."/>
            <person name="James E.K."/>
        </authorList>
    </citation>
    <scope>NUCLEOTIDE SEQUENCE [LARGE SCALE GENOMIC DNA]</scope>
    <source>
        <strain evidence="12 13">ToN1</strain>
    </source>
</reference>
<name>A0ABX1MK36_9RHOO</name>
<protein>
    <recommendedName>
        <fullName evidence="9">tRNA-dihydrouridine(16) synthase</fullName>
        <ecNumber evidence="9">1.3.1.-</ecNumber>
    </recommendedName>
    <alternativeName>
        <fullName evidence="9">U16-specific dihydrouridine synthase</fullName>
        <shortName evidence="9">U16-specific Dus</shortName>
    </alternativeName>
    <alternativeName>
        <fullName evidence="9">tRNA-dihydrouridine synthase C</fullName>
    </alternativeName>
</protein>
<evidence type="ECO:0000256" key="3">
    <source>
        <dbReference type="ARBA" id="ARBA00022630"/>
    </source>
</evidence>
<dbReference type="PIRSF" id="PIRSF006621">
    <property type="entry name" value="Dus"/>
    <property type="match status" value="1"/>
</dbReference>
<dbReference type="Pfam" id="PF01207">
    <property type="entry name" value="Dus"/>
    <property type="match status" value="1"/>
</dbReference>
<feature type="site" description="Interacts with tRNA" evidence="9">
    <location>
        <position position="95"/>
    </location>
</feature>
<proteinExistence type="inferred from homology"/>
<keyword evidence="6 9" id="KW-0521">NADP</keyword>
<comment type="function">
    <text evidence="9">Catalyzes the synthesis of 5,6-dihydrouridine (D), a modified base found in the D-loop of most tRNAs, via the reduction of the C5-C6 double bond in target uridines. Specifically modifies U16 in tRNAs.</text>
</comment>
<comment type="similarity">
    <text evidence="10">Belongs to the dus family.</text>
</comment>
<comment type="caution">
    <text evidence="12">The sequence shown here is derived from an EMBL/GenBank/DDBJ whole genome shotgun (WGS) entry which is preliminary data.</text>
</comment>
<keyword evidence="5 9" id="KW-0819">tRNA processing</keyword>
<comment type="similarity">
    <text evidence="9">Belongs to the Dus family. DusC subfamily.</text>
</comment>
<evidence type="ECO:0000256" key="7">
    <source>
        <dbReference type="ARBA" id="ARBA00022884"/>
    </source>
</evidence>
<dbReference type="SUPFAM" id="SSF51395">
    <property type="entry name" value="FMN-linked oxidoreductases"/>
    <property type="match status" value="1"/>
</dbReference>
<feature type="domain" description="DUS-like FMN-binding" evidence="11">
    <location>
        <begin position="4"/>
        <end position="235"/>
    </location>
</feature>
<comment type="caution">
    <text evidence="9">Lacks conserved residue(s) required for the propagation of feature annotation.</text>
</comment>
<evidence type="ECO:0000313" key="13">
    <source>
        <dbReference type="Proteomes" id="UP000652074"/>
    </source>
</evidence>
<dbReference type="InterPro" id="IPR001269">
    <property type="entry name" value="DUS_fam"/>
</dbReference>
<feature type="site" description="Interacts with tRNA" evidence="9">
    <location>
        <position position="176"/>
    </location>
</feature>
<keyword evidence="13" id="KW-1185">Reference proteome</keyword>
<keyword evidence="4 9" id="KW-0288">FMN</keyword>
<organism evidence="12 13">
    <name type="scientific">Aromatoleum petrolei</name>
    <dbReference type="NCBI Taxonomy" id="76116"/>
    <lineage>
        <taxon>Bacteria</taxon>
        <taxon>Pseudomonadati</taxon>
        <taxon>Pseudomonadota</taxon>
        <taxon>Betaproteobacteria</taxon>
        <taxon>Rhodocyclales</taxon>
        <taxon>Rhodocyclaceae</taxon>
        <taxon>Aromatoleum</taxon>
    </lineage>
</organism>
<dbReference type="HAMAP" id="MF_02043">
    <property type="entry name" value="DusC_subfam"/>
    <property type="match status" value="1"/>
</dbReference>
<dbReference type="PROSITE" id="PS01136">
    <property type="entry name" value="UPF0034"/>
    <property type="match status" value="1"/>
</dbReference>
<comment type="catalytic activity">
    <reaction evidence="9">
        <text>5,6-dihydrouridine(16) in tRNA + NAD(+) = uridine(16) in tRNA + NADH + H(+)</text>
        <dbReference type="Rhea" id="RHEA:53380"/>
        <dbReference type="Rhea" id="RHEA-COMP:13543"/>
        <dbReference type="Rhea" id="RHEA-COMP:13544"/>
        <dbReference type="ChEBI" id="CHEBI:15378"/>
        <dbReference type="ChEBI" id="CHEBI:57540"/>
        <dbReference type="ChEBI" id="CHEBI:57945"/>
        <dbReference type="ChEBI" id="CHEBI:65315"/>
        <dbReference type="ChEBI" id="CHEBI:74443"/>
    </reaction>
</comment>
<dbReference type="InterPro" id="IPR035587">
    <property type="entry name" value="DUS-like_FMN-bd"/>
</dbReference>
<dbReference type="InterPro" id="IPR032886">
    <property type="entry name" value="DusC"/>
</dbReference>
<accession>A0ABX1MK36</accession>
<feature type="site" description="Interacts with tRNA; defines subfamily-specific binding signature" evidence="9">
    <location>
        <position position="35"/>
    </location>
</feature>
<evidence type="ECO:0000256" key="1">
    <source>
        <dbReference type="ARBA" id="ARBA00001917"/>
    </source>
</evidence>
<comment type="catalytic activity">
    <reaction evidence="9">
        <text>5,6-dihydrouridine(16) in tRNA + NADP(+) = uridine(16) in tRNA + NADPH + H(+)</text>
        <dbReference type="Rhea" id="RHEA:53376"/>
        <dbReference type="Rhea" id="RHEA-COMP:13543"/>
        <dbReference type="Rhea" id="RHEA-COMP:13544"/>
        <dbReference type="ChEBI" id="CHEBI:15378"/>
        <dbReference type="ChEBI" id="CHEBI:57783"/>
        <dbReference type="ChEBI" id="CHEBI:58349"/>
        <dbReference type="ChEBI" id="CHEBI:65315"/>
        <dbReference type="ChEBI" id="CHEBI:74443"/>
    </reaction>
</comment>
<dbReference type="CDD" id="cd02801">
    <property type="entry name" value="DUS_like_FMN"/>
    <property type="match status" value="1"/>
</dbReference>
<evidence type="ECO:0000259" key="11">
    <source>
        <dbReference type="Pfam" id="PF01207"/>
    </source>
</evidence>
<dbReference type="PANTHER" id="PTHR11082:SF26">
    <property type="entry name" value="TRNA-DIHYDROURIDINE(16) SYNTHASE"/>
    <property type="match status" value="1"/>
</dbReference>
<keyword evidence="8 9" id="KW-0560">Oxidoreductase</keyword>
<evidence type="ECO:0000256" key="2">
    <source>
        <dbReference type="ARBA" id="ARBA00022555"/>
    </source>
</evidence>
<feature type="site" description="Interacts with tRNA; defines subfamily-specific binding signature" evidence="9">
    <location>
        <position position="281"/>
    </location>
</feature>
<dbReference type="InterPro" id="IPR018517">
    <property type="entry name" value="tRNA_hU_synthase_CS"/>
</dbReference>
<dbReference type="EMBL" id="WTVR01000011">
    <property type="protein sequence ID" value="NMF88324.1"/>
    <property type="molecule type" value="Genomic_DNA"/>
</dbReference>
<feature type="binding site" evidence="9">
    <location>
        <begin position="223"/>
        <end position="224"/>
    </location>
    <ligand>
        <name>FMN</name>
        <dbReference type="ChEBI" id="CHEBI:58210"/>
    </ligand>
</feature>
<dbReference type="Proteomes" id="UP000652074">
    <property type="component" value="Unassembled WGS sequence"/>
</dbReference>
<feature type="binding site" evidence="9">
    <location>
        <position position="68"/>
    </location>
    <ligand>
        <name>FMN</name>
        <dbReference type="ChEBI" id="CHEBI:58210"/>
    </ligand>
</feature>
<dbReference type="EC" id="1.3.1.-" evidence="9"/>
<feature type="site" description="Interacts with tRNA; defines subfamily-specific binding signature" evidence="9">
    <location>
        <position position="302"/>
    </location>
</feature>
<evidence type="ECO:0000256" key="4">
    <source>
        <dbReference type="ARBA" id="ARBA00022643"/>
    </source>
</evidence>
<sequence length="328" mass="35703">MRLLLAPMEGLLDADLRDVLTRACSYDWAVSEFARVSGTLLPHRSYRRISPELLSGGRTAAAVPVRLQLLGSDPTCLADNAARLVELAPPGVDLNFGCPAPTVNRHRGGAVLLDEPELLHRIAAAVRAAVPAGIPFTAKMRLGVADTSKAVECAQALVAGGVEGLVVHARTKLDGYRPPAHWVWVARVAEAVDIPVTANGEVWSEADWRRCRAESGVADVMLGRGAVADPFLARRLRAHGGEGDRVIDREAEWAELLPLLALFWQRVQGRLRPQHSPGRLKQWLNLLRRNYPQAEQLFREIRAARRPPEIEAALARHGIAAVALPLAA</sequence>
<evidence type="ECO:0000256" key="6">
    <source>
        <dbReference type="ARBA" id="ARBA00022857"/>
    </source>
</evidence>
<dbReference type="Gene3D" id="1.20.225.30">
    <property type="entry name" value="Dihydrouridine synthase, C-terminal recognition domain"/>
    <property type="match status" value="1"/>
</dbReference>
<feature type="site" description="Interacts with tRNA; defines subfamily-specific binding signature" evidence="9">
    <location>
        <position position="279"/>
    </location>
</feature>
<dbReference type="RefSeq" id="WP_169205747.1">
    <property type="nucleotide sequence ID" value="NZ_CP059560.1"/>
</dbReference>
<feature type="active site" description="Proton donor" evidence="9">
    <location>
        <position position="98"/>
    </location>
</feature>
<dbReference type="Gene3D" id="3.20.20.70">
    <property type="entry name" value="Aldolase class I"/>
    <property type="match status" value="1"/>
</dbReference>
<feature type="binding site" evidence="9">
    <location>
        <begin position="199"/>
        <end position="201"/>
    </location>
    <ligand>
        <name>FMN</name>
        <dbReference type="ChEBI" id="CHEBI:58210"/>
    </ligand>
</feature>
<comment type="cofactor">
    <cofactor evidence="1 9 10">
        <name>FMN</name>
        <dbReference type="ChEBI" id="CHEBI:58210"/>
    </cofactor>
</comment>
<evidence type="ECO:0000256" key="9">
    <source>
        <dbReference type="HAMAP-Rule" id="MF_02043"/>
    </source>
</evidence>
<dbReference type="InterPro" id="IPR013785">
    <property type="entry name" value="Aldolase_TIM"/>
</dbReference>
<dbReference type="InterPro" id="IPR042270">
    <property type="entry name" value="DusC_C"/>
</dbReference>
<evidence type="ECO:0000256" key="8">
    <source>
        <dbReference type="ARBA" id="ARBA00023002"/>
    </source>
</evidence>
<gene>
    <name evidence="9" type="primary">dusC</name>
    <name evidence="12" type="ORF">GPA26_07480</name>
</gene>
<keyword evidence="7 9" id="KW-0694">RNA-binding</keyword>
<evidence type="ECO:0000256" key="5">
    <source>
        <dbReference type="ARBA" id="ARBA00022694"/>
    </source>
</evidence>
<keyword evidence="3 9" id="KW-0285">Flavoprotein</keyword>
<keyword evidence="2 9" id="KW-0820">tRNA-binding</keyword>